<accession>A0AA36GYH9</accession>
<gene>
    <name evidence="1" type="ORF">CYNAS_LOCUS12671</name>
</gene>
<comment type="caution">
    <text evidence="1">The sequence shown here is derived from an EMBL/GenBank/DDBJ whole genome shotgun (WGS) entry which is preliminary data.</text>
</comment>
<organism evidence="1 2">
    <name type="scientific">Cylicocyclus nassatus</name>
    <name type="common">Nematode worm</name>
    <dbReference type="NCBI Taxonomy" id="53992"/>
    <lineage>
        <taxon>Eukaryota</taxon>
        <taxon>Metazoa</taxon>
        <taxon>Ecdysozoa</taxon>
        <taxon>Nematoda</taxon>
        <taxon>Chromadorea</taxon>
        <taxon>Rhabditida</taxon>
        <taxon>Rhabditina</taxon>
        <taxon>Rhabditomorpha</taxon>
        <taxon>Strongyloidea</taxon>
        <taxon>Strongylidae</taxon>
        <taxon>Cylicocyclus</taxon>
    </lineage>
</organism>
<name>A0AA36GYH9_CYLNA</name>
<dbReference type="Proteomes" id="UP001176961">
    <property type="component" value="Unassembled WGS sequence"/>
</dbReference>
<protein>
    <submittedName>
        <fullName evidence="1">Uncharacterized protein</fullName>
    </submittedName>
</protein>
<evidence type="ECO:0000313" key="1">
    <source>
        <dbReference type="EMBL" id="CAJ0600688.1"/>
    </source>
</evidence>
<proteinExistence type="predicted"/>
<dbReference type="AlphaFoldDB" id="A0AA36GYH9"/>
<reference evidence="1" key="1">
    <citation type="submission" date="2023-07" db="EMBL/GenBank/DDBJ databases">
        <authorList>
            <consortium name="CYATHOMIX"/>
        </authorList>
    </citation>
    <scope>NUCLEOTIDE SEQUENCE</scope>
    <source>
        <strain evidence="1">N/A</strain>
    </source>
</reference>
<evidence type="ECO:0000313" key="2">
    <source>
        <dbReference type="Proteomes" id="UP001176961"/>
    </source>
</evidence>
<sequence>MPQIELMQSDLPHTLYRSRKDKVTEEDVILDDTAFQKKIANIESAAQKLNATVTQLLQIQASIAATSDSDVQNARAQNRILVDNAKAQEKIRREAEKTVLAQQKNAEALRRTRESVDIALENERARASERTAAATAKTAAAQIKLNQSLAQSSSSISSQSRLLREMTALAGSYVSILGATRLVKNLVNVSAEFELQRTTLVAILGDVEQANKLFGQMKELAVMSPFQFKELASYAKQLSA</sequence>
<dbReference type="EMBL" id="CATQJL010000241">
    <property type="protein sequence ID" value="CAJ0600688.1"/>
    <property type="molecule type" value="Genomic_DNA"/>
</dbReference>
<keyword evidence="2" id="KW-1185">Reference proteome</keyword>